<dbReference type="Pfam" id="PF09446">
    <property type="entry name" value="VMA21"/>
    <property type="match status" value="1"/>
</dbReference>
<comment type="subcellular location">
    <subcellularLocation>
        <location evidence="6">Endoplasmic reticulum membrane</location>
        <topology evidence="6">Multi-pass membrane protein</topology>
    </subcellularLocation>
    <subcellularLocation>
        <location evidence="6">Endoplasmic reticulum-Golgi intermediate compartment membrane</location>
        <topology evidence="6">Multi-pass membrane protein</topology>
    </subcellularLocation>
    <subcellularLocation>
        <location evidence="6">Cytoplasmic vesicle</location>
        <location evidence="6">COPII-coated vesicle membrane</location>
        <topology evidence="6">Multi-pass membrane protein</topology>
    </subcellularLocation>
</comment>
<keyword evidence="4 6" id="KW-0472">Membrane</keyword>
<proteinExistence type="inferred from homology"/>
<dbReference type="PANTHER" id="PTHR31792">
    <property type="entry name" value="VACUOLAR ATPASE ASSEMBLY INTEGRAL MEMBRANE PROTEIN VMA21"/>
    <property type="match status" value="1"/>
</dbReference>
<feature type="transmembrane region" description="Helical" evidence="6">
    <location>
        <begin position="40"/>
        <end position="61"/>
    </location>
</feature>
<dbReference type="HAMAP" id="MF_03058">
    <property type="entry name" value="VMA21"/>
    <property type="match status" value="1"/>
</dbReference>
<sequence>MATRRTISSEKSISEKDDHIGGSSTGLESSTVGPAVPGHVIAKLLIFTLAMVVLPIGSYFASVNTLFKGNTTYAGGLAALMANVVLVGYVVVAMKEDQGDRKEPKAEGKKDR</sequence>
<keyword evidence="1 6" id="KW-0812">Transmembrane</keyword>
<dbReference type="GO" id="GO:0005789">
    <property type="term" value="C:endoplasmic reticulum membrane"/>
    <property type="evidence" value="ECO:0007669"/>
    <property type="project" value="UniProtKB-SubCell"/>
</dbReference>
<gene>
    <name evidence="8" type="ORF">PPNO1_LOCUS5856</name>
</gene>
<evidence type="ECO:0000313" key="8">
    <source>
        <dbReference type="EMBL" id="CAI4216194.1"/>
    </source>
</evidence>
<feature type="compositionally biased region" description="Polar residues" evidence="7">
    <location>
        <begin position="1"/>
        <end position="11"/>
    </location>
</feature>
<evidence type="ECO:0000256" key="1">
    <source>
        <dbReference type="ARBA" id="ARBA00022692"/>
    </source>
</evidence>
<dbReference type="InterPro" id="IPR019013">
    <property type="entry name" value="Vma21"/>
</dbReference>
<evidence type="ECO:0000256" key="2">
    <source>
        <dbReference type="ARBA" id="ARBA00022824"/>
    </source>
</evidence>
<dbReference type="Proteomes" id="UP000838763">
    <property type="component" value="Unassembled WGS sequence"/>
</dbReference>
<keyword evidence="2 6" id="KW-0256">Endoplasmic reticulum</keyword>
<dbReference type="GO" id="GO:0070072">
    <property type="term" value="P:vacuolar proton-transporting V-type ATPase complex assembly"/>
    <property type="evidence" value="ECO:0007669"/>
    <property type="project" value="UniProtKB-UniRule"/>
</dbReference>
<comment type="function">
    <text evidence="6">Required for the assembly of the V0 complex of the vacuolar ATPase (V-ATPase) in the endoplasmic reticulum.</text>
</comment>
<name>A0A9P1H6J0_9PEZI</name>
<evidence type="ECO:0000256" key="5">
    <source>
        <dbReference type="ARBA" id="ARBA00023329"/>
    </source>
</evidence>
<dbReference type="GO" id="GO:0033116">
    <property type="term" value="C:endoplasmic reticulum-Golgi intermediate compartment membrane"/>
    <property type="evidence" value="ECO:0007669"/>
    <property type="project" value="UniProtKB-SubCell"/>
</dbReference>
<organism evidence="8 9">
    <name type="scientific">Parascedosporium putredinis</name>
    <dbReference type="NCBI Taxonomy" id="1442378"/>
    <lineage>
        <taxon>Eukaryota</taxon>
        <taxon>Fungi</taxon>
        <taxon>Dikarya</taxon>
        <taxon>Ascomycota</taxon>
        <taxon>Pezizomycotina</taxon>
        <taxon>Sordariomycetes</taxon>
        <taxon>Hypocreomycetidae</taxon>
        <taxon>Microascales</taxon>
        <taxon>Microascaceae</taxon>
        <taxon>Parascedosporium</taxon>
    </lineage>
</organism>
<keyword evidence="5 6" id="KW-0968">Cytoplasmic vesicle</keyword>
<comment type="similarity">
    <text evidence="6">Belongs to the VMA21 family.</text>
</comment>
<accession>A0A9P1H6J0</accession>
<reference evidence="8" key="1">
    <citation type="submission" date="2022-11" db="EMBL/GenBank/DDBJ databases">
        <authorList>
            <person name="Scott C."/>
            <person name="Bruce N."/>
        </authorList>
    </citation>
    <scope>NUCLEOTIDE SEQUENCE</scope>
</reference>
<dbReference type="EMBL" id="CALLCH030000015">
    <property type="protein sequence ID" value="CAI4216194.1"/>
    <property type="molecule type" value="Genomic_DNA"/>
</dbReference>
<comment type="caution">
    <text evidence="6">Lacks conserved residue(s) required for the propagation of feature annotation.</text>
</comment>
<feature type="transmembrane region" description="Helical" evidence="6">
    <location>
        <begin position="73"/>
        <end position="92"/>
    </location>
</feature>
<evidence type="ECO:0000256" key="6">
    <source>
        <dbReference type="HAMAP-Rule" id="MF_03058"/>
    </source>
</evidence>
<evidence type="ECO:0008006" key="10">
    <source>
        <dbReference type="Google" id="ProtNLM"/>
    </source>
</evidence>
<evidence type="ECO:0000256" key="7">
    <source>
        <dbReference type="SAM" id="MobiDB-lite"/>
    </source>
</evidence>
<feature type="region of interest" description="Disordered" evidence="7">
    <location>
        <begin position="1"/>
        <end position="32"/>
    </location>
</feature>
<keyword evidence="3 6" id="KW-1133">Transmembrane helix</keyword>
<dbReference type="AlphaFoldDB" id="A0A9P1H6J0"/>
<dbReference type="OrthoDB" id="160405at2759"/>
<evidence type="ECO:0000313" key="9">
    <source>
        <dbReference type="Proteomes" id="UP000838763"/>
    </source>
</evidence>
<evidence type="ECO:0000256" key="3">
    <source>
        <dbReference type="ARBA" id="ARBA00022989"/>
    </source>
</evidence>
<comment type="caution">
    <text evidence="8">The sequence shown here is derived from an EMBL/GenBank/DDBJ whole genome shotgun (WGS) entry which is preliminary data.</text>
</comment>
<evidence type="ECO:0000256" key="4">
    <source>
        <dbReference type="ARBA" id="ARBA00023136"/>
    </source>
</evidence>
<dbReference type="PANTHER" id="PTHR31792:SF3">
    <property type="entry name" value="VACUOLAR ATPASE ASSEMBLY INTEGRAL MEMBRANE PROTEIN VMA21"/>
    <property type="match status" value="1"/>
</dbReference>
<keyword evidence="9" id="KW-1185">Reference proteome</keyword>
<dbReference type="GO" id="GO:0012507">
    <property type="term" value="C:ER to Golgi transport vesicle membrane"/>
    <property type="evidence" value="ECO:0007669"/>
    <property type="project" value="UniProtKB-SubCell"/>
</dbReference>
<protein>
    <recommendedName>
        <fullName evidence="10">Vacuolar ATPase assembly integral membrane protein VMA21</fullName>
    </recommendedName>
</protein>